<dbReference type="Proteomes" id="UP000256919">
    <property type="component" value="Unassembled WGS sequence"/>
</dbReference>
<dbReference type="OrthoDB" id="1432253at2"/>
<proteinExistence type="predicted"/>
<comment type="caution">
    <text evidence="1">The sequence shown here is derived from an EMBL/GenBank/DDBJ whole genome shotgun (WGS) entry which is preliminary data.</text>
</comment>
<dbReference type="PROSITE" id="PS51257">
    <property type="entry name" value="PROKAR_LIPOPROTEIN"/>
    <property type="match status" value="1"/>
</dbReference>
<name>A0A3D9LJT0_9FLAO</name>
<dbReference type="EMBL" id="QREI01000015">
    <property type="protein sequence ID" value="REE07639.1"/>
    <property type="molecule type" value="Genomic_DNA"/>
</dbReference>
<reference evidence="1 2" key="1">
    <citation type="submission" date="2018-07" db="EMBL/GenBank/DDBJ databases">
        <title>Genomic Encyclopedia of Type Strains, Phase III (KMG-III): the genomes of soil and plant-associated and newly described type strains.</title>
        <authorList>
            <person name="Whitman W."/>
        </authorList>
    </citation>
    <scope>NUCLEOTIDE SEQUENCE [LARGE SCALE GENOMIC DNA]</scope>
    <source>
        <strain evidence="1 2">CECT 7948</strain>
    </source>
</reference>
<sequence>MKYILSIFITLFFLSCESNKYESESEYQNCINTKTFERGIFYPLNTTESEIEKSVSVFDSIKKFEIYLENGKLLSGINKKDYLSLISRIDETEFLKKEFIEFNSNNYFIENNLMTSLFFEELFYDCVMSSFKNQIHYDFILRTKDNVQLNSYPNREILTELVDKVDFQSETQRLIITYLVYSNLHWKYEME</sequence>
<evidence type="ECO:0008006" key="3">
    <source>
        <dbReference type="Google" id="ProtNLM"/>
    </source>
</evidence>
<gene>
    <name evidence="1" type="ORF">DFQ09_1157</name>
</gene>
<organism evidence="1 2">
    <name type="scientific">Winogradskyella pacifica</name>
    <dbReference type="NCBI Taxonomy" id="664642"/>
    <lineage>
        <taxon>Bacteria</taxon>
        <taxon>Pseudomonadati</taxon>
        <taxon>Bacteroidota</taxon>
        <taxon>Flavobacteriia</taxon>
        <taxon>Flavobacteriales</taxon>
        <taxon>Flavobacteriaceae</taxon>
        <taxon>Winogradskyella</taxon>
    </lineage>
</organism>
<evidence type="ECO:0000313" key="2">
    <source>
        <dbReference type="Proteomes" id="UP000256919"/>
    </source>
</evidence>
<dbReference type="RefSeq" id="WP_115813027.1">
    <property type="nucleotide sequence ID" value="NZ_QREI01000015.1"/>
</dbReference>
<protein>
    <recommendedName>
        <fullName evidence="3">Lipoprotein</fullName>
    </recommendedName>
</protein>
<evidence type="ECO:0000313" key="1">
    <source>
        <dbReference type="EMBL" id="REE07639.1"/>
    </source>
</evidence>
<keyword evidence="2" id="KW-1185">Reference proteome</keyword>
<dbReference type="AlphaFoldDB" id="A0A3D9LJT0"/>
<accession>A0A3D9LJT0</accession>